<dbReference type="KEGG" id="srx:107722720"/>
<dbReference type="FunFam" id="2.130.10.10:FF:000097">
    <property type="entry name" value="WD repeat domain 1"/>
    <property type="match status" value="1"/>
</dbReference>
<evidence type="ECO:0000256" key="8">
    <source>
        <dbReference type="PROSITE-ProRule" id="PRU00221"/>
    </source>
</evidence>
<dbReference type="PROSITE" id="PS50082">
    <property type="entry name" value="WD_REPEATS_2"/>
    <property type="match status" value="5"/>
</dbReference>
<dbReference type="InterPro" id="IPR020472">
    <property type="entry name" value="WD40_PAC1"/>
</dbReference>
<evidence type="ECO:0000256" key="6">
    <source>
        <dbReference type="ARBA" id="ARBA00023212"/>
    </source>
</evidence>
<dbReference type="InterPro" id="IPR019775">
    <property type="entry name" value="WD40_repeat_CS"/>
</dbReference>
<dbReference type="AlphaFoldDB" id="A0A673JC89"/>
<organism evidence="9 10">
    <name type="scientific">Sinocyclocheilus rhinocerous</name>
    <dbReference type="NCBI Taxonomy" id="307959"/>
    <lineage>
        <taxon>Eukaryota</taxon>
        <taxon>Metazoa</taxon>
        <taxon>Chordata</taxon>
        <taxon>Craniata</taxon>
        <taxon>Vertebrata</taxon>
        <taxon>Euteleostomi</taxon>
        <taxon>Actinopterygii</taxon>
        <taxon>Neopterygii</taxon>
        <taxon>Teleostei</taxon>
        <taxon>Ostariophysi</taxon>
        <taxon>Cypriniformes</taxon>
        <taxon>Cyprinidae</taxon>
        <taxon>Cyprininae</taxon>
        <taxon>Sinocyclocheilus</taxon>
    </lineage>
</organism>
<dbReference type="InterPro" id="IPR001680">
    <property type="entry name" value="WD40_rpt"/>
</dbReference>
<keyword evidence="4" id="KW-0677">Repeat</keyword>
<dbReference type="InterPro" id="IPR036322">
    <property type="entry name" value="WD40_repeat_dom_sf"/>
</dbReference>
<evidence type="ECO:0000256" key="2">
    <source>
        <dbReference type="ARBA" id="ARBA00022490"/>
    </source>
</evidence>
<dbReference type="FunFam" id="2.130.10.10:FF:000203">
    <property type="entry name" value="WD repeat domain 1"/>
    <property type="match status" value="1"/>
</dbReference>
<feature type="repeat" description="WD" evidence="8">
    <location>
        <begin position="237"/>
        <end position="278"/>
    </location>
</feature>
<evidence type="ECO:0000313" key="10">
    <source>
        <dbReference type="Proteomes" id="UP000472270"/>
    </source>
</evidence>
<dbReference type="CTD" id="9948"/>
<dbReference type="SUPFAM" id="SSF50978">
    <property type="entry name" value="WD40 repeat-like"/>
    <property type="match status" value="2"/>
</dbReference>
<dbReference type="Pfam" id="PF00400">
    <property type="entry name" value="WD40"/>
    <property type="match status" value="6"/>
</dbReference>
<evidence type="ECO:0000256" key="5">
    <source>
        <dbReference type="ARBA" id="ARBA00023203"/>
    </source>
</evidence>
<sequence>MGKAEPSRAAASSAFSAPLVTEAHRSRAVSAASAFSHTAAHSFVHRKRNKAEMSYELKSVFASLPHMERGVAKVLGGDPKGNHFLYTNGKSVIIRNIENPAIADVYTEHPHQVIVAKYAPSGFYIASGDVSGKIRIWDTTQKEHLLKYEYQPFGGKIKDIAWTEDSKRIAVVGEGREKFGAVFLWDSGSSVGEIVGHSKIINSVDIKQTRPYRLVTGSDDNCTTFLEGPPFKFKCTISDHSRFVNCVRFSPDGNRYASAGADGQIFLYDGKTGEKLGSLGGEKAHDGGIYAVSWSPDSTQLISASGDKTVRLWDVGSGVAVSTFNLGSDVQDQQLGCLWLKNHLLSVSLSGYINYLDRSNPDRPLRTIKGHTKSIQCLTVHKADGRSSIYSASHDGHINYWDSESGENEEFVGKGHSNLVSRMTVDESSRLVTCSMDDTVRYTDLSKREYSASDVVKMDMQPKCVSVGPGGLAVTVCIGQLVLLKDKKKLFTLDSLGYEPEAAAVHPGGGAVAVGGADGKVRLYTVQGNTLKDDGKVLEVQGPVTDMSYSQDGAFLAVTDEKKVITVFTVADGYTEKSEFYGHHAKVVCLSWSPDNERFATGGMDMMVYVWTVSDPEKRIKIPDAHRLHHVSGLAWLNPNTLVTTSHDACVKQWTLRT</sequence>
<gene>
    <name evidence="9" type="primary">wdr1</name>
</gene>
<feature type="repeat" description="WD" evidence="8">
    <location>
        <begin position="106"/>
        <end position="147"/>
    </location>
</feature>
<dbReference type="GO" id="GO:0045214">
    <property type="term" value="P:sarcomere organization"/>
    <property type="evidence" value="ECO:0007669"/>
    <property type="project" value="TreeGrafter"/>
</dbReference>
<dbReference type="GeneID" id="107722720"/>
<dbReference type="RefSeq" id="XP_016386676.1">
    <property type="nucleotide sequence ID" value="XM_016531190.1"/>
</dbReference>
<feature type="repeat" description="WD" evidence="8">
    <location>
        <begin position="368"/>
        <end position="411"/>
    </location>
</feature>
<keyword evidence="5" id="KW-0009">Actin-binding</keyword>
<accession>A0A673JC89</accession>
<dbReference type="GO" id="GO:0040011">
    <property type="term" value="P:locomotion"/>
    <property type="evidence" value="ECO:0007669"/>
    <property type="project" value="TreeGrafter"/>
</dbReference>
<proteinExistence type="inferred from homology"/>
<dbReference type="GO" id="GO:0051015">
    <property type="term" value="F:actin filament binding"/>
    <property type="evidence" value="ECO:0007669"/>
    <property type="project" value="TreeGrafter"/>
</dbReference>
<keyword evidence="3 8" id="KW-0853">WD repeat</keyword>
<dbReference type="Gene3D" id="2.130.10.10">
    <property type="entry name" value="YVTN repeat-like/Quinoprotein amine dehydrogenase"/>
    <property type="match status" value="2"/>
</dbReference>
<dbReference type="GO" id="GO:0030042">
    <property type="term" value="P:actin filament depolymerization"/>
    <property type="evidence" value="ECO:0007669"/>
    <property type="project" value="TreeGrafter"/>
</dbReference>
<protein>
    <submittedName>
        <fullName evidence="9">Uncharacterized protein</fullName>
    </submittedName>
</protein>
<keyword evidence="2" id="KW-0963">Cytoplasm</keyword>
<keyword evidence="6" id="KW-0206">Cytoskeleton</keyword>
<dbReference type="Ensembl" id="ENSSRHT00000048935.1">
    <property type="protein sequence ID" value="ENSSRHP00000047604.1"/>
    <property type="gene ID" value="ENSSRHG00000023926.1"/>
</dbReference>
<evidence type="ECO:0000256" key="3">
    <source>
        <dbReference type="ARBA" id="ARBA00022574"/>
    </source>
</evidence>
<dbReference type="CDD" id="cd00200">
    <property type="entry name" value="WD40"/>
    <property type="match status" value="1"/>
</dbReference>
<evidence type="ECO:0000256" key="1">
    <source>
        <dbReference type="ARBA" id="ARBA00004245"/>
    </source>
</evidence>
<dbReference type="PROSITE" id="PS00678">
    <property type="entry name" value="WD_REPEATS_1"/>
    <property type="match status" value="1"/>
</dbReference>
<dbReference type="PROSITE" id="PS50294">
    <property type="entry name" value="WD_REPEATS_REGION"/>
    <property type="match status" value="4"/>
</dbReference>
<dbReference type="PANTHER" id="PTHR19856:SF0">
    <property type="entry name" value="WD REPEAT-CONTAINING PROTEIN 1"/>
    <property type="match status" value="1"/>
</dbReference>
<dbReference type="InterPro" id="IPR015943">
    <property type="entry name" value="WD40/YVTN_repeat-like_dom_sf"/>
</dbReference>
<reference evidence="9" key="2">
    <citation type="submission" date="2025-09" db="UniProtKB">
        <authorList>
            <consortium name="Ensembl"/>
        </authorList>
    </citation>
    <scope>IDENTIFICATION</scope>
</reference>
<dbReference type="PANTHER" id="PTHR19856">
    <property type="entry name" value="WD-REPEATCONTAINING PROTEIN WDR1"/>
    <property type="match status" value="1"/>
</dbReference>
<feature type="repeat" description="WD" evidence="8">
    <location>
        <begin position="580"/>
        <end position="621"/>
    </location>
</feature>
<name>A0A673JC89_9TELE</name>
<feature type="repeat" description="WD" evidence="8">
    <location>
        <begin position="282"/>
        <end position="323"/>
    </location>
</feature>
<comment type="subcellular location">
    <subcellularLocation>
        <location evidence="1">Cytoplasm</location>
        <location evidence="1">Cytoskeleton</location>
    </subcellularLocation>
</comment>
<dbReference type="GO" id="GO:0030864">
    <property type="term" value="C:cortical actin cytoskeleton"/>
    <property type="evidence" value="ECO:0007669"/>
    <property type="project" value="TreeGrafter"/>
</dbReference>
<dbReference type="OrthoDB" id="2306at2759"/>
<dbReference type="SMART" id="SM00320">
    <property type="entry name" value="WD40"/>
    <property type="match status" value="11"/>
</dbReference>
<evidence type="ECO:0000256" key="4">
    <source>
        <dbReference type="ARBA" id="ARBA00022737"/>
    </source>
</evidence>
<reference evidence="9" key="1">
    <citation type="submission" date="2025-08" db="UniProtKB">
        <authorList>
            <consortium name="Ensembl"/>
        </authorList>
    </citation>
    <scope>IDENTIFICATION</scope>
</reference>
<evidence type="ECO:0000256" key="7">
    <source>
        <dbReference type="ARBA" id="ARBA00038366"/>
    </source>
</evidence>
<comment type="similarity">
    <text evidence="7">Belongs to the WD repeat AIP1 family.</text>
</comment>
<keyword evidence="10" id="KW-1185">Reference proteome</keyword>
<dbReference type="PRINTS" id="PR00320">
    <property type="entry name" value="GPROTEINBRPT"/>
</dbReference>
<evidence type="ECO:0000313" key="9">
    <source>
        <dbReference type="Ensembl" id="ENSSRHP00000047604.1"/>
    </source>
</evidence>
<dbReference type="Proteomes" id="UP000472270">
    <property type="component" value="Unassembled WGS sequence"/>
</dbReference>